<evidence type="ECO:0000313" key="8">
    <source>
        <dbReference type="Proteomes" id="UP000823046"/>
    </source>
</evidence>
<dbReference type="InterPro" id="IPR040107">
    <property type="entry name" value="Snu23"/>
</dbReference>
<feature type="compositionally biased region" description="Pro residues" evidence="5">
    <location>
        <begin position="14"/>
        <end position="25"/>
    </location>
</feature>
<dbReference type="SUPFAM" id="SSF57667">
    <property type="entry name" value="beta-beta-alpha zinc fingers"/>
    <property type="match status" value="1"/>
</dbReference>
<dbReference type="InterPro" id="IPR036236">
    <property type="entry name" value="Znf_C2H2_sf"/>
</dbReference>
<keyword evidence="8" id="KW-1185">Reference proteome</keyword>
<evidence type="ECO:0000256" key="3">
    <source>
        <dbReference type="ARBA" id="ARBA00022833"/>
    </source>
</evidence>
<protein>
    <recommendedName>
        <fullName evidence="6">U1-type domain-containing protein</fullName>
    </recommendedName>
</protein>
<feature type="compositionally biased region" description="Basic and acidic residues" evidence="5">
    <location>
        <begin position="178"/>
        <end position="187"/>
    </location>
</feature>
<keyword evidence="1" id="KW-0479">Metal-binding</keyword>
<evidence type="ECO:0000313" key="7">
    <source>
        <dbReference type="EMBL" id="KAF8817683.1"/>
    </source>
</evidence>
<dbReference type="PANTHER" id="PTHR45986:SF1">
    <property type="entry name" value="ZINC FINGER MATRIN-TYPE PROTEIN 2"/>
    <property type="match status" value="1"/>
</dbReference>
<dbReference type="Pfam" id="PF12171">
    <property type="entry name" value="zf-C2H2_jaz"/>
    <property type="match status" value="1"/>
</dbReference>
<keyword evidence="4" id="KW-0539">Nucleus</keyword>
<name>A0ABQ7J3K8_9APIC</name>
<evidence type="ECO:0000256" key="4">
    <source>
        <dbReference type="ARBA" id="ARBA00023242"/>
    </source>
</evidence>
<sequence>QFDEEDDDCYANLVPPPKVVKPFPPAEERRNLQQREALENLEKELGKTKIVTPQTAKRHQGGYWCDTCACLMKDSQGFLDHINGKKHNRILGMSMNVERISVNRVREKLASLNKARRPDGGYEIEDVETIQKRIHSLEAHQEQKKRKKKRSRHLKDGDDQSLKNVRQELIDYQVPAEEDVKSSEATKRPKFPASCVGDATSRISALDANSFHQIEKREKERRDSSPQAENEEDHAEAEQLRLLGLPTSFTGND</sequence>
<dbReference type="PANTHER" id="PTHR45986">
    <property type="entry name" value="ZINC FINGER MATRIN-TYPE PROTEIN 2"/>
    <property type="match status" value="1"/>
</dbReference>
<feature type="region of interest" description="Disordered" evidence="5">
    <location>
        <begin position="1"/>
        <end position="25"/>
    </location>
</feature>
<dbReference type="InterPro" id="IPR003604">
    <property type="entry name" value="Matrin/U1-like-C_Znf_C2H2"/>
</dbReference>
<evidence type="ECO:0000256" key="1">
    <source>
        <dbReference type="ARBA" id="ARBA00022723"/>
    </source>
</evidence>
<feature type="compositionally biased region" description="Basic and acidic residues" evidence="5">
    <location>
        <begin position="213"/>
        <end position="224"/>
    </location>
</feature>
<comment type="caution">
    <text evidence="7">The sequence shown here is derived from an EMBL/GenBank/DDBJ whole genome shotgun (WGS) entry which is preliminary data.</text>
</comment>
<feature type="compositionally biased region" description="Basic residues" evidence="5">
    <location>
        <begin position="143"/>
        <end position="153"/>
    </location>
</feature>
<evidence type="ECO:0000256" key="2">
    <source>
        <dbReference type="ARBA" id="ARBA00022771"/>
    </source>
</evidence>
<feature type="compositionally biased region" description="Basic and acidic residues" evidence="5">
    <location>
        <begin position="154"/>
        <end position="169"/>
    </location>
</feature>
<keyword evidence="3" id="KW-0862">Zinc</keyword>
<dbReference type="SMART" id="SM00451">
    <property type="entry name" value="ZnF_U1"/>
    <property type="match status" value="1"/>
</dbReference>
<feature type="non-terminal residue" evidence="7">
    <location>
        <position position="1"/>
    </location>
</feature>
<feature type="region of interest" description="Disordered" evidence="5">
    <location>
        <begin position="139"/>
        <end position="253"/>
    </location>
</feature>
<feature type="domain" description="U1-type" evidence="6">
    <location>
        <begin position="60"/>
        <end position="94"/>
    </location>
</feature>
<gene>
    <name evidence="7" type="ORF">IE077_001232</name>
</gene>
<evidence type="ECO:0000256" key="5">
    <source>
        <dbReference type="SAM" id="MobiDB-lite"/>
    </source>
</evidence>
<keyword evidence="2" id="KW-0863">Zinc-finger</keyword>
<reference evidence="7 8" key="1">
    <citation type="journal article" date="2020" name="bioRxiv">
        <title>Metabolic contributions of an alphaproteobacterial endosymbiont in the apicomplexan Cardiosporidium cionae.</title>
        <authorList>
            <person name="Hunter E.S."/>
            <person name="Paight C.J."/>
            <person name="Lane C.E."/>
        </authorList>
    </citation>
    <scope>NUCLEOTIDE SEQUENCE [LARGE SCALE GENOMIC DNA]</scope>
    <source>
        <strain evidence="7">ESH_2018</strain>
    </source>
</reference>
<dbReference type="EMBL" id="JADAQX010002077">
    <property type="protein sequence ID" value="KAF8817683.1"/>
    <property type="molecule type" value="Genomic_DNA"/>
</dbReference>
<dbReference type="Proteomes" id="UP000823046">
    <property type="component" value="Unassembled WGS sequence"/>
</dbReference>
<evidence type="ECO:0000259" key="6">
    <source>
        <dbReference type="SMART" id="SM00451"/>
    </source>
</evidence>
<dbReference type="InterPro" id="IPR022755">
    <property type="entry name" value="Znf_C2H2_jaz"/>
</dbReference>
<organism evidence="7 8">
    <name type="scientific">Cardiosporidium cionae</name>
    <dbReference type="NCBI Taxonomy" id="476202"/>
    <lineage>
        <taxon>Eukaryota</taxon>
        <taxon>Sar</taxon>
        <taxon>Alveolata</taxon>
        <taxon>Apicomplexa</taxon>
        <taxon>Aconoidasida</taxon>
        <taxon>Nephromycida</taxon>
        <taxon>Cardiosporidium</taxon>
    </lineage>
</organism>
<accession>A0ABQ7J3K8</accession>
<proteinExistence type="predicted"/>